<comment type="caution">
    <text evidence="5">The sequence shown here is derived from an EMBL/GenBank/DDBJ whole genome shotgun (WGS) entry which is preliminary data.</text>
</comment>
<dbReference type="Proteomes" id="UP000055048">
    <property type="component" value="Unassembled WGS sequence"/>
</dbReference>
<dbReference type="Pfam" id="PF25127">
    <property type="entry name" value="DUF7819"/>
    <property type="match status" value="1"/>
</dbReference>
<keyword evidence="1" id="KW-0175">Coiled coil</keyword>
<organism evidence="5 6">
    <name type="scientific">Trichinella murrelli</name>
    <dbReference type="NCBI Taxonomy" id="144512"/>
    <lineage>
        <taxon>Eukaryota</taxon>
        <taxon>Metazoa</taxon>
        <taxon>Ecdysozoa</taxon>
        <taxon>Nematoda</taxon>
        <taxon>Enoplea</taxon>
        <taxon>Dorylaimia</taxon>
        <taxon>Trichinellida</taxon>
        <taxon>Trichinellidae</taxon>
        <taxon>Trichinella</taxon>
    </lineage>
</organism>
<dbReference type="InterPro" id="IPR006569">
    <property type="entry name" value="CID_dom"/>
</dbReference>
<evidence type="ECO:0000256" key="1">
    <source>
        <dbReference type="SAM" id="Coils"/>
    </source>
</evidence>
<evidence type="ECO:0000256" key="2">
    <source>
        <dbReference type="SAM" id="MobiDB-lite"/>
    </source>
</evidence>
<evidence type="ECO:0000313" key="6">
    <source>
        <dbReference type="Proteomes" id="UP000055048"/>
    </source>
</evidence>
<dbReference type="Gene3D" id="1.10.10.790">
    <property type="entry name" value="Surp module"/>
    <property type="match status" value="1"/>
</dbReference>
<feature type="coiled-coil region" evidence="1">
    <location>
        <begin position="100"/>
        <end position="127"/>
    </location>
</feature>
<name>A0A0V0TII6_9BILA</name>
<dbReference type="Gene3D" id="1.25.40.90">
    <property type="match status" value="1"/>
</dbReference>
<dbReference type="AlphaFoldDB" id="A0A0V0TII6"/>
<feature type="domain" description="CID" evidence="4">
    <location>
        <begin position="176"/>
        <end position="334"/>
    </location>
</feature>
<dbReference type="GO" id="GO:0003723">
    <property type="term" value="F:RNA binding"/>
    <property type="evidence" value="ECO:0007669"/>
    <property type="project" value="InterPro"/>
</dbReference>
<dbReference type="PANTHER" id="PTHR12323">
    <property type="entry name" value="SR-RELATED CTD ASSOCIATED FACTOR 6"/>
    <property type="match status" value="1"/>
</dbReference>
<sequence length="640" mass="73713">MDMLAHPPTPPDDSDVRNVIEKLAQFVARNGPEFEEMTKQKQKDNSRFAFLFGGPYLHYYRYRVEEEKLCESNYCVMLCKILYYNDSLLTQKVEANSYMSDSANREIQELKEKIAESEANLKAQHKMMMEQKLASYNLYLLKPLLLTFFIECTEYEKTSKSQQFIESSENEIMRNLMDECRLRLDEITDIVAILKDSSSKESVSSCQKWICQQCTTEKHNEACMRFLLSSIKDPEQTNSFRLLILYLVNDLAFNWYGHNEIVIVMNVVRCRKRETMLEVMGRFVAPMFLTAYTLSSDDTEIAGKLLKLRTIWEKQKYFNDKAVEQMKNIQNGLQEYRKELALLYDSKIEEIMNSLDMQYKQYEHQHEEFVAHTRSKIAAIEMSQRTTPRMPFEAERTDGCNINYGMMAPTGPMANPMPQGMCGFVQTDGSRMQPMMPAPYRMNCAGFDQCFPGPAPPFRCRPDRMPPAGPWMMPPHRGTTWNGQVGMPNYFGPAVPRNPWQFPPPPDPSIAPPIPAGSVQHGIPRPALMEDSNIIPPPCPYYKLPAGLMLPLIHMSDNTYKPLDTQSIRRIPFVLPSDRLLGAIEAFYSPPSHDHPRDIDGWEKLGLYEFYMNKSAAESGNRPKESEEEDQYSSDSSSEC</sequence>
<dbReference type="OrthoDB" id="21470at2759"/>
<dbReference type="PANTHER" id="PTHR12323:SF0">
    <property type="entry name" value="CALCIUM HOMEOSTASIS ENDOPLASMIC RETICULUM PROTEIN"/>
    <property type="match status" value="1"/>
</dbReference>
<dbReference type="GO" id="GO:0048471">
    <property type="term" value="C:perinuclear region of cytoplasm"/>
    <property type="evidence" value="ECO:0007669"/>
    <property type="project" value="TreeGrafter"/>
</dbReference>
<dbReference type="Pfam" id="PF04818">
    <property type="entry name" value="CID"/>
    <property type="match status" value="1"/>
</dbReference>
<reference evidence="5 6" key="1">
    <citation type="submission" date="2015-01" db="EMBL/GenBank/DDBJ databases">
        <title>Evolution of Trichinella species and genotypes.</title>
        <authorList>
            <person name="Korhonen P.K."/>
            <person name="Edoardo P."/>
            <person name="Giuseppe L.R."/>
            <person name="Gasser R.B."/>
        </authorList>
    </citation>
    <scope>NUCLEOTIDE SEQUENCE [LARGE SCALE GENOMIC DNA]</scope>
    <source>
        <strain evidence="5">ISS417</strain>
    </source>
</reference>
<dbReference type="PROSITE" id="PS51391">
    <property type="entry name" value="CID"/>
    <property type="match status" value="1"/>
</dbReference>
<feature type="domain" description="SURP motif" evidence="3">
    <location>
        <begin position="19"/>
        <end position="61"/>
    </location>
</feature>
<evidence type="ECO:0000313" key="5">
    <source>
        <dbReference type="EMBL" id="KRX38720.1"/>
    </source>
</evidence>
<evidence type="ECO:0000259" key="4">
    <source>
        <dbReference type="PROSITE" id="PS51391"/>
    </source>
</evidence>
<dbReference type="GO" id="GO:0006396">
    <property type="term" value="P:RNA processing"/>
    <property type="evidence" value="ECO:0007669"/>
    <property type="project" value="InterPro"/>
</dbReference>
<accession>A0A0V0TII6</accession>
<gene>
    <name evidence="5" type="primary">Cherp</name>
    <name evidence="5" type="ORF">T05_8191</name>
</gene>
<dbReference type="InterPro" id="IPR000061">
    <property type="entry name" value="Surp"/>
</dbReference>
<feature type="region of interest" description="Disordered" evidence="2">
    <location>
        <begin position="616"/>
        <end position="640"/>
    </location>
</feature>
<dbReference type="SUPFAM" id="SSF109905">
    <property type="entry name" value="Surp module (SWAP domain)"/>
    <property type="match status" value="1"/>
</dbReference>
<dbReference type="Pfam" id="PF01805">
    <property type="entry name" value="Surp"/>
    <property type="match status" value="1"/>
</dbReference>
<dbReference type="STRING" id="144512.A0A0V0TII6"/>
<dbReference type="InterPro" id="IPR008942">
    <property type="entry name" value="ENTH_VHS"/>
</dbReference>
<dbReference type="InterPro" id="IPR035967">
    <property type="entry name" value="SWAP/Surp_sf"/>
</dbReference>
<dbReference type="SMART" id="SM00648">
    <property type="entry name" value="SWAP"/>
    <property type="match status" value="1"/>
</dbReference>
<proteinExistence type="predicted"/>
<dbReference type="InterPro" id="IPR056721">
    <property type="entry name" value="DUF7819"/>
</dbReference>
<dbReference type="EMBL" id="JYDJ01000257">
    <property type="protein sequence ID" value="KRX38720.1"/>
    <property type="molecule type" value="Genomic_DNA"/>
</dbReference>
<protein>
    <submittedName>
        <fullName evidence="5">Calcium homeostasis endoplasmic reticulum protein</fullName>
    </submittedName>
</protein>
<keyword evidence="6" id="KW-1185">Reference proteome</keyword>
<dbReference type="GO" id="GO:0006874">
    <property type="term" value="P:intracellular calcium ion homeostasis"/>
    <property type="evidence" value="ECO:0007669"/>
    <property type="project" value="TreeGrafter"/>
</dbReference>
<dbReference type="PROSITE" id="PS50128">
    <property type="entry name" value="SURP"/>
    <property type="match status" value="1"/>
</dbReference>
<evidence type="ECO:0000259" key="3">
    <source>
        <dbReference type="PROSITE" id="PS50128"/>
    </source>
</evidence>